<keyword evidence="3" id="KW-1185">Reference proteome</keyword>
<dbReference type="Pfam" id="PF00248">
    <property type="entry name" value="Aldo_ket_red"/>
    <property type="match status" value="1"/>
</dbReference>
<dbReference type="Gene3D" id="3.20.20.100">
    <property type="entry name" value="NADP-dependent oxidoreductase domain"/>
    <property type="match status" value="1"/>
</dbReference>
<evidence type="ECO:0000259" key="1">
    <source>
        <dbReference type="Pfam" id="PF00248"/>
    </source>
</evidence>
<dbReference type="RefSeq" id="WP_068376524.1">
    <property type="nucleotide sequence ID" value="NZ_LSNE01000005.1"/>
</dbReference>
<organism evidence="2 3">
    <name type="scientific">Paraglaciecola hydrolytica</name>
    <dbReference type="NCBI Taxonomy" id="1799789"/>
    <lineage>
        <taxon>Bacteria</taxon>
        <taxon>Pseudomonadati</taxon>
        <taxon>Pseudomonadota</taxon>
        <taxon>Gammaproteobacteria</taxon>
        <taxon>Alteromonadales</taxon>
        <taxon>Alteromonadaceae</taxon>
        <taxon>Paraglaciecola</taxon>
    </lineage>
</organism>
<gene>
    <name evidence="2" type="ORF">AX660_14265</name>
</gene>
<dbReference type="SUPFAM" id="SSF51430">
    <property type="entry name" value="NAD(P)-linked oxidoreductase"/>
    <property type="match status" value="1"/>
</dbReference>
<dbReference type="AlphaFoldDB" id="A0A136A243"/>
<evidence type="ECO:0000313" key="3">
    <source>
        <dbReference type="Proteomes" id="UP000070299"/>
    </source>
</evidence>
<dbReference type="STRING" id="1799789.AX660_14265"/>
<dbReference type="Proteomes" id="UP000070299">
    <property type="component" value="Unassembled WGS sequence"/>
</dbReference>
<sequence>MKKRRLGKTGFEVSEIGLGCWQLGGDFGPLDEQQAGQILNHAYEHGINFWDTADVYGDGRSESLIAEWHKHHQQQDIKVATKVGRSGRLFPDKFTKQQVKSDIQASARRLGVECIDLIQLHCIPPQMLVDGEIFSWLQDFKHEGLIEHYGASVETIEEGLSCLKDSELATLQIIFNVFRQDAIQELLPKAASNDVGIIVRLPLASGLLSGKFSAQQQFAESDHRNYNRDGQAFSVGETFSGIPMNTGIELVDGLRQWVPAGFNMAEFALRWILDHPQVSSVIAGASKPQQVVANCLASAKPSLSEVTHQQLDGFYQQQVKQHIRGKI</sequence>
<dbReference type="InterPro" id="IPR036812">
    <property type="entry name" value="NAD(P)_OxRdtase_dom_sf"/>
</dbReference>
<evidence type="ECO:0000313" key="2">
    <source>
        <dbReference type="EMBL" id="KXI29302.1"/>
    </source>
</evidence>
<dbReference type="CDD" id="cd19086">
    <property type="entry name" value="AKR_AKR11C1"/>
    <property type="match status" value="1"/>
</dbReference>
<comment type="caution">
    <text evidence="2">The sequence shown here is derived from an EMBL/GenBank/DDBJ whole genome shotgun (WGS) entry which is preliminary data.</text>
</comment>
<feature type="domain" description="NADP-dependent oxidoreductase" evidence="1">
    <location>
        <begin position="15"/>
        <end position="314"/>
    </location>
</feature>
<dbReference type="PANTHER" id="PTHR43312:SF1">
    <property type="entry name" value="NADP-DEPENDENT OXIDOREDUCTASE DOMAIN-CONTAINING PROTEIN"/>
    <property type="match status" value="1"/>
</dbReference>
<dbReference type="InterPro" id="IPR023210">
    <property type="entry name" value="NADP_OxRdtase_dom"/>
</dbReference>
<dbReference type="OrthoDB" id="9772407at2"/>
<dbReference type="InterPro" id="IPR053135">
    <property type="entry name" value="AKR2_Oxidoreductase"/>
</dbReference>
<dbReference type="PANTHER" id="PTHR43312">
    <property type="entry name" value="D-THREO-ALDOSE 1-DEHYDROGENASE"/>
    <property type="match status" value="1"/>
</dbReference>
<accession>A0A136A243</accession>
<dbReference type="EMBL" id="LSNE01000005">
    <property type="protein sequence ID" value="KXI29302.1"/>
    <property type="molecule type" value="Genomic_DNA"/>
</dbReference>
<name>A0A136A243_9ALTE</name>
<proteinExistence type="predicted"/>
<reference evidence="3" key="1">
    <citation type="submission" date="2016-02" db="EMBL/GenBank/DDBJ databases">
        <authorList>
            <person name="Schultz-Johansen M."/>
            <person name="Glaring M.A."/>
            <person name="Bech P.K."/>
            <person name="Stougaard P."/>
        </authorList>
    </citation>
    <scope>NUCLEOTIDE SEQUENCE [LARGE SCALE GENOMIC DNA]</scope>
    <source>
        <strain evidence="3">S66</strain>
    </source>
</reference>
<protein>
    <submittedName>
        <fullName evidence="2">Aldo/keto reductase</fullName>
    </submittedName>
</protein>